<dbReference type="STRING" id="1428652.BIV24_15645"/>
<reference evidence="1 2" key="1">
    <citation type="submission" date="2016-10" db="EMBL/GenBank/DDBJ databases">
        <title>Genome sequence of Streptomyces sp. MUSC 93.</title>
        <authorList>
            <person name="Lee L.-H."/>
            <person name="Ser H.-L."/>
            <person name="Law J.W.-F."/>
        </authorList>
    </citation>
    <scope>NUCLEOTIDE SEQUENCE [LARGE SCALE GENOMIC DNA]</scope>
    <source>
        <strain evidence="1 2">MUSC 93</strain>
    </source>
</reference>
<dbReference type="PROSITE" id="PS00675">
    <property type="entry name" value="SIGMA54_INTERACT_1"/>
    <property type="match status" value="1"/>
</dbReference>
<dbReference type="Gene3D" id="3.40.50.300">
    <property type="entry name" value="P-loop containing nucleotide triphosphate hydrolases"/>
    <property type="match status" value="1"/>
</dbReference>
<dbReference type="InterPro" id="IPR025662">
    <property type="entry name" value="Sigma_54_int_dom_ATP-bd_1"/>
</dbReference>
<dbReference type="Proteomes" id="UP000179935">
    <property type="component" value="Unassembled WGS sequence"/>
</dbReference>
<gene>
    <name evidence="1" type="ORF">BIV24_15645</name>
</gene>
<comment type="caution">
    <text evidence="1">The sequence shown here is derived from an EMBL/GenBank/DDBJ whole genome shotgun (WGS) entry which is preliminary data.</text>
</comment>
<accession>A0A1S2PFD4</accession>
<dbReference type="EMBL" id="MLYP01000040">
    <property type="protein sequence ID" value="OIJ91684.1"/>
    <property type="molecule type" value="Genomic_DNA"/>
</dbReference>
<protein>
    <recommendedName>
        <fullName evidence="3">Serine kinase</fullName>
    </recommendedName>
</protein>
<evidence type="ECO:0008006" key="3">
    <source>
        <dbReference type="Google" id="ProtNLM"/>
    </source>
</evidence>
<dbReference type="SUPFAM" id="SSF53795">
    <property type="entry name" value="PEP carboxykinase-like"/>
    <property type="match status" value="1"/>
</dbReference>
<sequence length="406" mass="42963">MPAADQVIPVLDAFLAGDTNAASLDTWCTEKITVQLSGLTIEVLASTSTATTYVQRLFTPPSNLWSVVRPNAAATGVTATMRCLALSRAHVSAVAERVRSRGTGALRPALMHVGAPATWHQMPGGPVLLTDPDAGIAPQLIVRHPGSFTVITCDDTDATMNAARHLREIGYRRAEDDGWVCLHASAATMDGRGILVVGDSGAGKSTLALALAATAKGAFLSNDRTLITASPGAAPQAVAMPGPIRLNGGTLQALGYASAEQWDLTRPQSTMNTDWQNFRGSNKLHILPSEWHERTGTPLATTLTVDLVVFPQVIQGSQDLHLQAMHPESARELLGAQCMSPGDNIYVSDWLGIRTSSPDDLARKGSRVVDALADRPAVSLRFGTRTPYTAVTETVRAAFSSPASSR</sequence>
<dbReference type="InterPro" id="IPR027417">
    <property type="entry name" value="P-loop_NTPase"/>
</dbReference>
<dbReference type="AlphaFoldDB" id="A0A1S2PFD4"/>
<dbReference type="OrthoDB" id="3666877at2"/>
<organism evidence="1 2">
    <name type="scientific">Streptomyces colonosanans</name>
    <dbReference type="NCBI Taxonomy" id="1428652"/>
    <lineage>
        <taxon>Bacteria</taxon>
        <taxon>Bacillati</taxon>
        <taxon>Actinomycetota</taxon>
        <taxon>Actinomycetes</taxon>
        <taxon>Kitasatosporales</taxon>
        <taxon>Streptomycetaceae</taxon>
        <taxon>Streptomyces</taxon>
    </lineage>
</organism>
<evidence type="ECO:0000313" key="2">
    <source>
        <dbReference type="Proteomes" id="UP000179935"/>
    </source>
</evidence>
<evidence type="ECO:0000313" key="1">
    <source>
        <dbReference type="EMBL" id="OIJ91684.1"/>
    </source>
</evidence>
<dbReference type="RefSeq" id="WP_071366906.1">
    <property type="nucleotide sequence ID" value="NZ_MLYP01000040.1"/>
</dbReference>
<proteinExistence type="predicted"/>
<keyword evidence="2" id="KW-1185">Reference proteome</keyword>
<name>A0A1S2PFD4_9ACTN</name>